<feature type="domain" description="AN1-type" evidence="6">
    <location>
        <begin position="27"/>
        <end position="75"/>
    </location>
</feature>
<dbReference type="InterPro" id="IPR057358">
    <property type="entry name" value="UBL_ZFAND1-like"/>
</dbReference>
<evidence type="ECO:0000256" key="2">
    <source>
        <dbReference type="ARBA" id="ARBA00022771"/>
    </source>
</evidence>
<organism evidence="7 8">
    <name type="scientific">Saccharata proteae CBS 121410</name>
    <dbReference type="NCBI Taxonomy" id="1314787"/>
    <lineage>
        <taxon>Eukaryota</taxon>
        <taxon>Fungi</taxon>
        <taxon>Dikarya</taxon>
        <taxon>Ascomycota</taxon>
        <taxon>Pezizomycotina</taxon>
        <taxon>Dothideomycetes</taxon>
        <taxon>Dothideomycetes incertae sedis</taxon>
        <taxon>Botryosphaeriales</taxon>
        <taxon>Saccharataceae</taxon>
        <taxon>Saccharata</taxon>
    </lineage>
</organism>
<dbReference type="Pfam" id="PF25327">
    <property type="entry name" value="UBL_ZFAND1"/>
    <property type="match status" value="1"/>
</dbReference>
<evidence type="ECO:0000256" key="5">
    <source>
        <dbReference type="SAM" id="MobiDB-lite"/>
    </source>
</evidence>
<evidence type="ECO:0000313" key="7">
    <source>
        <dbReference type="EMBL" id="KAF2091519.1"/>
    </source>
</evidence>
<feature type="region of interest" description="Disordered" evidence="5">
    <location>
        <begin position="176"/>
        <end position="196"/>
    </location>
</feature>
<dbReference type="SMART" id="SM00154">
    <property type="entry name" value="ZnF_AN1"/>
    <property type="match status" value="2"/>
</dbReference>
<dbReference type="Gene3D" id="4.10.1110.10">
    <property type="entry name" value="AN1-like Zinc finger"/>
    <property type="match status" value="2"/>
</dbReference>
<evidence type="ECO:0000256" key="4">
    <source>
        <dbReference type="PROSITE-ProRule" id="PRU00449"/>
    </source>
</evidence>
<dbReference type="GO" id="GO:0005737">
    <property type="term" value="C:cytoplasm"/>
    <property type="evidence" value="ECO:0007669"/>
    <property type="project" value="TreeGrafter"/>
</dbReference>
<dbReference type="Proteomes" id="UP000799776">
    <property type="component" value="Unassembled WGS sequence"/>
</dbReference>
<accession>A0A9P4I2Z3</accession>
<evidence type="ECO:0000313" key="8">
    <source>
        <dbReference type="Proteomes" id="UP000799776"/>
    </source>
</evidence>
<comment type="caution">
    <text evidence="7">The sequence shown here is derived from an EMBL/GenBank/DDBJ whole genome shotgun (WGS) entry which is preliminary data.</text>
</comment>
<dbReference type="SUPFAM" id="SSF118310">
    <property type="entry name" value="AN1-like Zinc finger"/>
    <property type="match status" value="2"/>
</dbReference>
<protein>
    <recommendedName>
        <fullName evidence="6">AN1-type domain-containing protein</fullName>
    </recommendedName>
</protein>
<dbReference type="PROSITE" id="PS51039">
    <property type="entry name" value="ZF_AN1"/>
    <property type="match status" value="1"/>
</dbReference>
<dbReference type="PANTHER" id="PTHR14677">
    <property type="entry name" value="ARSENITE INDUCUBLE RNA ASSOCIATED PROTEIN AIP-1-RELATED"/>
    <property type="match status" value="1"/>
</dbReference>
<evidence type="ECO:0000259" key="6">
    <source>
        <dbReference type="PROSITE" id="PS51039"/>
    </source>
</evidence>
<dbReference type="PANTHER" id="PTHR14677:SF40">
    <property type="entry name" value="CDC48-ASSOCIATED UBIQUITIN-LIKE_ZINC FINGER PROTEIN 1"/>
    <property type="match status" value="1"/>
</dbReference>
<keyword evidence="8" id="KW-1185">Reference proteome</keyword>
<dbReference type="AlphaFoldDB" id="A0A9P4I2Z3"/>
<dbReference type="Pfam" id="PF01428">
    <property type="entry name" value="zf-AN1"/>
    <property type="match status" value="2"/>
</dbReference>
<keyword evidence="3" id="KW-0862">Zinc</keyword>
<evidence type="ECO:0000256" key="1">
    <source>
        <dbReference type="ARBA" id="ARBA00022723"/>
    </source>
</evidence>
<gene>
    <name evidence="7" type="ORF">K490DRAFT_70345</name>
</gene>
<dbReference type="EMBL" id="ML978711">
    <property type="protein sequence ID" value="KAF2091519.1"/>
    <property type="molecule type" value="Genomic_DNA"/>
</dbReference>
<keyword evidence="1" id="KW-0479">Metal-binding</keyword>
<reference evidence="7" key="1">
    <citation type="journal article" date="2020" name="Stud. Mycol.">
        <title>101 Dothideomycetes genomes: a test case for predicting lifestyles and emergence of pathogens.</title>
        <authorList>
            <person name="Haridas S."/>
            <person name="Albert R."/>
            <person name="Binder M."/>
            <person name="Bloem J."/>
            <person name="Labutti K."/>
            <person name="Salamov A."/>
            <person name="Andreopoulos B."/>
            <person name="Baker S."/>
            <person name="Barry K."/>
            <person name="Bills G."/>
            <person name="Bluhm B."/>
            <person name="Cannon C."/>
            <person name="Castanera R."/>
            <person name="Culley D."/>
            <person name="Daum C."/>
            <person name="Ezra D."/>
            <person name="Gonzalez J."/>
            <person name="Henrissat B."/>
            <person name="Kuo A."/>
            <person name="Liang C."/>
            <person name="Lipzen A."/>
            <person name="Lutzoni F."/>
            <person name="Magnuson J."/>
            <person name="Mondo S."/>
            <person name="Nolan M."/>
            <person name="Ohm R."/>
            <person name="Pangilinan J."/>
            <person name="Park H.-J."/>
            <person name="Ramirez L."/>
            <person name="Alfaro M."/>
            <person name="Sun H."/>
            <person name="Tritt A."/>
            <person name="Yoshinaga Y."/>
            <person name="Zwiers L.-H."/>
            <person name="Turgeon B."/>
            <person name="Goodwin S."/>
            <person name="Spatafora J."/>
            <person name="Crous P."/>
            <person name="Grigoriev I."/>
        </authorList>
    </citation>
    <scope>NUCLEOTIDE SEQUENCE</scope>
    <source>
        <strain evidence="7">CBS 121410</strain>
    </source>
</reference>
<proteinExistence type="predicted"/>
<evidence type="ECO:0000256" key="3">
    <source>
        <dbReference type="ARBA" id="ARBA00022833"/>
    </source>
</evidence>
<sequence>MASRSTPSPDPTSQSYTKIQTADYDVDAIGKHCQLDYCHQLDFLPFRCESCKGVYCLDHRSETAHKCPKEGAWLRARREAALKSSSPQPDTTKIMYFDEQPCGEPECNIRIYSPQSVGVLCETCRRHYCLKHRFREDHACATLVAAKQSTTTKAGLAALDRLRAWGAGKKAAAAASTTTLRSKSKSSPSNATSTAARLKAVNEIKRTAKGNAKTPAEKRVYLHVEASADTTVAKFPTGNFFYDKEWSVGRVLDEAAKALQVTNVNNRGGGEEERLRVFHVEGGRLLEFGERVGKVTATGNTIVLLRGVGPPQPDLIEL</sequence>
<dbReference type="InterPro" id="IPR035896">
    <property type="entry name" value="AN1-like_Znf"/>
</dbReference>
<dbReference type="OrthoDB" id="431929at2759"/>
<name>A0A9P4I2Z3_9PEZI</name>
<dbReference type="InterPro" id="IPR000058">
    <property type="entry name" value="Znf_AN1"/>
</dbReference>
<dbReference type="GO" id="GO:0008270">
    <property type="term" value="F:zinc ion binding"/>
    <property type="evidence" value="ECO:0007669"/>
    <property type="project" value="UniProtKB-KW"/>
</dbReference>
<keyword evidence="2 4" id="KW-0863">Zinc-finger</keyword>